<feature type="compositionally biased region" description="Low complexity" evidence="1">
    <location>
        <begin position="244"/>
        <end position="254"/>
    </location>
</feature>
<dbReference type="AlphaFoldDB" id="A0AAD9SVH0"/>
<evidence type="ECO:0000313" key="3">
    <source>
        <dbReference type="Proteomes" id="UP001285354"/>
    </source>
</evidence>
<gene>
    <name evidence="2" type="ORF">QTJ16_005712</name>
</gene>
<feature type="region of interest" description="Disordered" evidence="1">
    <location>
        <begin position="1033"/>
        <end position="1110"/>
    </location>
</feature>
<evidence type="ECO:0000256" key="1">
    <source>
        <dbReference type="SAM" id="MobiDB-lite"/>
    </source>
</evidence>
<dbReference type="Proteomes" id="UP001285354">
    <property type="component" value="Unassembled WGS sequence"/>
</dbReference>
<name>A0AAD9SVH0_9HELO</name>
<feature type="compositionally biased region" description="Polar residues" evidence="1">
    <location>
        <begin position="1062"/>
        <end position="1072"/>
    </location>
</feature>
<proteinExistence type="predicted"/>
<feature type="region of interest" description="Disordered" evidence="1">
    <location>
        <begin position="820"/>
        <end position="911"/>
    </location>
</feature>
<feature type="region of interest" description="Disordered" evidence="1">
    <location>
        <begin position="1"/>
        <end position="26"/>
    </location>
</feature>
<feature type="compositionally biased region" description="Polar residues" evidence="1">
    <location>
        <begin position="858"/>
        <end position="867"/>
    </location>
</feature>
<feature type="region of interest" description="Disordered" evidence="1">
    <location>
        <begin position="330"/>
        <end position="361"/>
    </location>
</feature>
<accession>A0AAD9SVH0</accession>
<feature type="region of interest" description="Disordered" evidence="1">
    <location>
        <begin position="244"/>
        <end position="318"/>
    </location>
</feature>
<feature type="region of interest" description="Disordered" evidence="1">
    <location>
        <begin position="111"/>
        <end position="150"/>
    </location>
</feature>
<feature type="compositionally biased region" description="Low complexity" evidence="1">
    <location>
        <begin position="824"/>
        <end position="835"/>
    </location>
</feature>
<feature type="region of interest" description="Disordered" evidence="1">
    <location>
        <begin position="946"/>
        <end position="996"/>
    </location>
</feature>
<reference evidence="2" key="1">
    <citation type="submission" date="2023-06" db="EMBL/GenBank/DDBJ databases">
        <title>Draft genome of Marssonina rosae.</title>
        <authorList>
            <person name="Cheng Q."/>
        </authorList>
    </citation>
    <scope>NUCLEOTIDE SEQUENCE</scope>
    <source>
        <strain evidence="2">R4</strain>
    </source>
</reference>
<keyword evidence="3" id="KW-1185">Reference proteome</keyword>
<feature type="compositionally biased region" description="Basic and acidic residues" evidence="1">
    <location>
        <begin position="836"/>
        <end position="853"/>
    </location>
</feature>
<feature type="compositionally biased region" description="Polar residues" evidence="1">
    <location>
        <begin position="890"/>
        <end position="911"/>
    </location>
</feature>
<feature type="region of interest" description="Disordered" evidence="1">
    <location>
        <begin position="166"/>
        <end position="216"/>
    </location>
</feature>
<dbReference type="EMBL" id="JAUBYV010000008">
    <property type="protein sequence ID" value="KAK2625343.1"/>
    <property type="molecule type" value="Genomic_DNA"/>
</dbReference>
<feature type="compositionally biased region" description="Gly residues" evidence="1">
    <location>
        <begin position="120"/>
        <end position="139"/>
    </location>
</feature>
<feature type="compositionally biased region" description="Polar residues" evidence="1">
    <location>
        <begin position="1082"/>
        <end position="1099"/>
    </location>
</feature>
<feature type="compositionally biased region" description="Polar residues" evidence="1">
    <location>
        <begin position="348"/>
        <end position="359"/>
    </location>
</feature>
<feature type="compositionally biased region" description="Low complexity" evidence="1">
    <location>
        <begin position="199"/>
        <end position="212"/>
    </location>
</feature>
<sequence length="1110" mass="118660">MADPSNGAVPPGDNSKNGLFEEPEQNFTPEQLAMIQDAMMEELGIGRKDKLYLDDIVGGEDISKLVLKPKKRNMHSATAAWRIAVFDDVDPADKELDSIADGQLYRLRRGDASSSLSRGRGNGAPRGGRGGGHGRGGRYVNGSVHNPSTPQTFFAARAAVNSQPQAEYAASRLSDPAPFSMARRQSNGPSHRGGHQDKANAAPSKPQKPSKPLNALPVKPRFALANSNEAFLAHAGYVQRAALPAQAAAPQQKPIGPLQSKKSVDMSSAPTAPLADRMRQLKLSENALRRNTRVSDLTSPMKRPQKLSPGVLLSPGPSVSAAAIPEPLSRATSPVQVRSPPVAPEPANQKSNGLSSSRWAPTVTPAQIPGRVVIRSYAVKFKKDQGPAKAGTAELVKNSADQYFKLELVEAGTDHMMISELITDDDFFEQDRNLVIFRAALPSAQKPPTWRLIFPLPHMADRFAQSVLLSRRGRPVAQPSVLNDVPAAQGNSDAGPALHLASGASVDTVPQGAPAPENGDTEHLISLEPEAEPAPKPVNPYFIEFLEFFEVENEDIVNDLFSRLKEGITCTVLDQLSCIVVQYGGTPAHELSSEEILSSPDYLIAIQGPVGCILRSSETFCKLPDEFSNEYLLEKSQKVLAMAVAERHVDQGAEARRAGEDIAPVDHTTTTISATDGSQSNAILDYKTQPHTSRASPDIHLLEPFFQHGVTGLVAPERTAVHQPETPLESTLPQVDSTEHSGVLESTIESRVKYSPDSLLSLRPNAVPVEIHVQFPLKPDQSRRPARGMEISKPVSTTGGWKSFADMNLHEAYLFTAGPAKPATSQSTETSTKSEAPFRSDLSKSAVRNRDTGDIAATKQSSPSSVETLLDVGETGSLKKEAEGPLVKAESTTSHQNLQASTHVAPAQTETISEPAPCPVAAGQKFINEVSNLNLRGVSGLSSSQWASSASAPDFTPRNLQEQTSPSVDPLTVPRGAGQWRITSQPTSPVFPSPPATNGAPIYQTVYIIDVATGGLVPITGVLNPQRVQPMINPYGVPDTSSFPARESSGSDKGFAPDHNARTASDAPSPTGGQRPALSPRKGNTLQARLQSRLNNSMAGSRGSFQGPRF</sequence>
<protein>
    <submittedName>
        <fullName evidence="2">Uncharacterized protein</fullName>
    </submittedName>
</protein>
<feature type="compositionally biased region" description="Polar residues" evidence="1">
    <location>
        <begin position="958"/>
        <end position="967"/>
    </location>
</feature>
<organism evidence="2 3">
    <name type="scientific">Diplocarpon rosae</name>
    <dbReference type="NCBI Taxonomy" id="946125"/>
    <lineage>
        <taxon>Eukaryota</taxon>
        <taxon>Fungi</taxon>
        <taxon>Dikarya</taxon>
        <taxon>Ascomycota</taxon>
        <taxon>Pezizomycotina</taxon>
        <taxon>Leotiomycetes</taxon>
        <taxon>Helotiales</taxon>
        <taxon>Drepanopezizaceae</taxon>
        <taxon>Diplocarpon</taxon>
    </lineage>
</organism>
<evidence type="ECO:0000313" key="2">
    <source>
        <dbReference type="EMBL" id="KAK2625343.1"/>
    </source>
</evidence>
<comment type="caution">
    <text evidence="2">The sequence shown here is derived from an EMBL/GenBank/DDBJ whole genome shotgun (WGS) entry which is preliminary data.</text>
</comment>